<keyword evidence="1" id="KW-0472">Membrane</keyword>
<proteinExistence type="predicted"/>
<sequence>MNTRSETDHSGSSFFNREPKFSILIVALSLILLVSAMVFFSMESETSISSFLCEHSLKKVARTNLSKIKDFFEHFTSGSVLMPR</sequence>
<dbReference type="AlphaFoldDB" id="A0AA49GMP1"/>
<dbReference type="EMBL" id="CP120682">
    <property type="protein sequence ID" value="WKN36228.1"/>
    <property type="molecule type" value="Genomic_DNA"/>
</dbReference>
<feature type="transmembrane region" description="Helical" evidence="1">
    <location>
        <begin position="21"/>
        <end position="42"/>
    </location>
</feature>
<gene>
    <name evidence="2" type="ORF">K4G66_28080</name>
</gene>
<organism evidence="2">
    <name type="scientific">Roseihalotalea indica</name>
    <dbReference type="NCBI Taxonomy" id="2867963"/>
    <lineage>
        <taxon>Bacteria</taxon>
        <taxon>Pseudomonadati</taxon>
        <taxon>Bacteroidota</taxon>
        <taxon>Cytophagia</taxon>
        <taxon>Cytophagales</taxon>
        <taxon>Catalimonadaceae</taxon>
        <taxon>Roseihalotalea</taxon>
    </lineage>
</organism>
<evidence type="ECO:0000313" key="2">
    <source>
        <dbReference type="EMBL" id="WKN36228.1"/>
    </source>
</evidence>
<name>A0AA49GMP1_9BACT</name>
<keyword evidence="1" id="KW-0812">Transmembrane</keyword>
<reference evidence="2" key="2">
    <citation type="journal article" date="2024" name="Antonie Van Leeuwenhoek">
        <title>Roseihalotalea indica gen. nov., sp. nov., a halophilic Bacteroidetes from mesopelagic Southwest Indian Ocean with higher carbohydrate metabolic potential.</title>
        <authorList>
            <person name="Chen B."/>
            <person name="Zhang M."/>
            <person name="Lin D."/>
            <person name="Ye J."/>
            <person name="Tang K."/>
        </authorList>
    </citation>
    <scope>NUCLEOTIDE SEQUENCE</scope>
    <source>
        <strain evidence="2">TK19036</strain>
    </source>
</reference>
<keyword evidence="1" id="KW-1133">Transmembrane helix</keyword>
<evidence type="ECO:0000256" key="1">
    <source>
        <dbReference type="SAM" id="Phobius"/>
    </source>
</evidence>
<reference evidence="2" key="1">
    <citation type="journal article" date="2023" name="Comput. Struct. Biotechnol. J.">
        <title>Discovery of a novel marine Bacteroidetes with a rich repertoire of carbohydrate-active enzymes.</title>
        <authorList>
            <person name="Chen B."/>
            <person name="Liu G."/>
            <person name="Chen Q."/>
            <person name="Wang H."/>
            <person name="Liu L."/>
            <person name="Tang K."/>
        </authorList>
    </citation>
    <scope>NUCLEOTIDE SEQUENCE</scope>
    <source>
        <strain evidence="2">TK19036</strain>
    </source>
</reference>
<protein>
    <submittedName>
        <fullName evidence="2">Uncharacterized protein</fullName>
    </submittedName>
</protein>
<accession>A0AA49GMP1</accession>